<name>A0A6C0E1H5_9ZZZZ</name>
<organism evidence="2">
    <name type="scientific">viral metagenome</name>
    <dbReference type="NCBI Taxonomy" id="1070528"/>
    <lineage>
        <taxon>unclassified sequences</taxon>
        <taxon>metagenomes</taxon>
        <taxon>organismal metagenomes</taxon>
    </lineage>
</organism>
<dbReference type="AlphaFoldDB" id="A0A6C0E1H5"/>
<evidence type="ECO:0000313" key="2">
    <source>
        <dbReference type="EMBL" id="QHT22461.1"/>
    </source>
</evidence>
<protein>
    <submittedName>
        <fullName evidence="2">Uncharacterized protein</fullName>
    </submittedName>
</protein>
<sequence length="66" mass="7596">MEQKEGFCTVCSIPVPSAFSDYDGGYEDENNSSNKFKKFKKFLNNCNIPVILIIAIAIYLIFFYKK</sequence>
<accession>A0A6C0E1H5</accession>
<keyword evidence="1" id="KW-0472">Membrane</keyword>
<reference evidence="2" key="1">
    <citation type="journal article" date="2020" name="Nature">
        <title>Giant virus diversity and host interactions through global metagenomics.</title>
        <authorList>
            <person name="Schulz F."/>
            <person name="Roux S."/>
            <person name="Paez-Espino D."/>
            <person name="Jungbluth S."/>
            <person name="Walsh D.A."/>
            <person name="Denef V.J."/>
            <person name="McMahon K.D."/>
            <person name="Konstantinidis K.T."/>
            <person name="Eloe-Fadrosh E.A."/>
            <person name="Kyrpides N.C."/>
            <person name="Woyke T."/>
        </authorList>
    </citation>
    <scope>NUCLEOTIDE SEQUENCE</scope>
    <source>
        <strain evidence="2">GVMAG-M-3300023179-111</strain>
    </source>
</reference>
<keyword evidence="1" id="KW-1133">Transmembrane helix</keyword>
<dbReference type="EMBL" id="MN739710">
    <property type="protein sequence ID" value="QHT22461.1"/>
    <property type="molecule type" value="Genomic_DNA"/>
</dbReference>
<evidence type="ECO:0000256" key="1">
    <source>
        <dbReference type="SAM" id="Phobius"/>
    </source>
</evidence>
<keyword evidence="1" id="KW-0812">Transmembrane</keyword>
<feature type="transmembrane region" description="Helical" evidence="1">
    <location>
        <begin position="42"/>
        <end position="64"/>
    </location>
</feature>
<proteinExistence type="predicted"/>